<accession>A0AAE8N6J7</accession>
<evidence type="ECO:0000313" key="1">
    <source>
        <dbReference type="EMBL" id="SPO07191.1"/>
    </source>
</evidence>
<gene>
    <name evidence="1" type="ORF">DNG_09885</name>
</gene>
<dbReference type="AlphaFoldDB" id="A0AAE8N6J7"/>
<proteinExistence type="predicted"/>
<dbReference type="Proteomes" id="UP001187682">
    <property type="component" value="Unassembled WGS sequence"/>
</dbReference>
<organism evidence="1 2">
    <name type="scientific">Cephalotrichum gorgonifer</name>
    <dbReference type="NCBI Taxonomy" id="2041049"/>
    <lineage>
        <taxon>Eukaryota</taxon>
        <taxon>Fungi</taxon>
        <taxon>Dikarya</taxon>
        <taxon>Ascomycota</taxon>
        <taxon>Pezizomycotina</taxon>
        <taxon>Sordariomycetes</taxon>
        <taxon>Hypocreomycetidae</taxon>
        <taxon>Microascales</taxon>
        <taxon>Microascaceae</taxon>
        <taxon>Cephalotrichum</taxon>
    </lineage>
</organism>
<evidence type="ECO:0000313" key="2">
    <source>
        <dbReference type="Proteomes" id="UP001187682"/>
    </source>
</evidence>
<name>A0AAE8N6J7_9PEZI</name>
<sequence length="151" mass="17216">MIVPTREPDQPVLPNFFLQLAHTWQSRAIVRRQACHFGAYGARAMHNLQNHHRQDGTKPLVHDRKAYTFSFTLNGGELIMYAHHILPPMTDGGEPEHQMTRVKTFDVNKSHNRLREGVLAFRNARELAKIYRDDFIAAANSALPGSETESD</sequence>
<dbReference type="EMBL" id="ONZQ02000019">
    <property type="protein sequence ID" value="SPO07191.1"/>
    <property type="molecule type" value="Genomic_DNA"/>
</dbReference>
<reference evidence="1" key="1">
    <citation type="submission" date="2018-03" db="EMBL/GenBank/DDBJ databases">
        <authorList>
            <person name="Guldener U."/>
        </authorList>
    </citation>
    <scope>NUCLEOTIDE SEQUENCE</scope>
</reference>
<comment type="caution">
    <text evidence="1">The sequence shown here is derived from an EMBL/GenBank/DDBJ whole genome shotgun (WGS) entry which is preliminary data.</text>
</comment>
<protein>
    <submittedName>
        <fullName evidence="1">Uncharacterized protein</fullName>
    </submittedName>
</protein>
<keyword evidence="2" id="KW-1185">Reference proteome</keyword>